<name>A0A154PGS2_DUFNO</name>
<dbReference type="Proteomes" id="UP000076502">
    <property type="component" value="Unassembled WGS sequence"/>
</dbReference>
<proteinExistence type="predicted"/>
<keyword evidence="2" id="KW-1185">Reference proteome</keyword>
<reference evidence="1 2" key="1">
    <citation type="submission" date="2015-07" db="EMBL/GenBank/DDBJ databases">
        <title>The genome of Dufourea novaeangliae.</title>
        <authorList>
            <person name="Pan H."/>
            <person name="Kapheim K."/>
        </authorList>
    </citation>
    <scope>NUCLEOTIDE SEQUENCE [LARGE SCALE GENOMIC DNA]</scope>
    <source>
        <strain evidence="1">0120121106</strain>
        <tissue evidence="1">Whole body</tissue>
    </source>
</reference>
<gene>
    <name evidence="1" type="ORF">WN55_02398</name>
</gene>
<organism evidence="1 2">
    <name type="scientific">Dufourea novaeangliae</name>
    <name type="common">Sweat bee</name>
    <dbReference type="NCBI Taxonomy" id="178035"/>
    <lineage>
        <taxon>Eukaryota</taxon>
        <taxon>Metazoa</taxon>
        <taxon>Ecdysozoa</taxon>
        <taxon>Arthropoda</taxon>
        <taxon>Hexapoda</taxon>
        <taxon>Insecta</taxon>
        <taxon>Pterygota</taxon>
        <taxon>Neoptera</taxon>
        <taxon>Endopterygota</taxon>
        <taxon>Hymenoptera</taxon>
        <taxon>Apocrita</taxon>
        <taxon>Aculeata</taxon>
        <taxon>Apoidea</taxon>
        <taxon>Anthophila</taxon>
        <taxon>Halictidae</taxon>
        <taxon>Rophitinae</taxon>
        <taxon>Dufourea</taxon>
    </lineage>
</organism>
<protein>
    <submittedName>
        <fullName evidence="1">Uncharacterized protein</fullName>
    </submittedName>
</protein>
<dbReference type="AlphaFoldDB" id="A0A154PGS2"/>
<evidence type="ECO:0000313" key="1">
    <source>
        <dbReference type="EMBL" id="KZC11043.1"/>
    </source>
</evidence>
<evidence type="ECO:0000313" key="2">
    <source>
        <dbReference type="Proteomes" id="UP000076502"/>
    </source>
</evidence>
<dbReference type="EMBL" id="KQ434900">
    <property type="protein sequence ID" value="KZC11043.1"/>
    <property type="molecule type" value="Genomic_DNA"/>
</dbReference>
<accession>A0A154PGS2</accession>
<sequence>MSTENETILKRKRKTENKKRVFEWSRMRFRACTLTGFVKESASICNNNA</sequence>